<dbReference type="RefSeq" id="WP_166155224.1">
    <property type="nucleotide sequence ID" value="NZ_JAAOIW010000018.1"/>
</dbReference>
<dbReference type="Proteomes" id="UP001165962">
    <property type="component" value="Unassembled WGS sequence"/>
</dbReference>
<evidence type="ECO:0000313" key="3">
    <source>
        <dbReference type="Proteomes" id="UP001165962"/>
    </source>
</evidence>
<feature type="coiled-coil region" evidence="1">
    <location>
        <begin position="189"/>
        <end position="220"/>
    </location>
</feature>
<keyword evidence="3" id="KW-1185">Reference proteome</keyword>
<feature type="coiled-coil region" evidence="1">
    <location>
        <begin position="348"/>
        <end position="375"/>
    </location>
</feature>
<proteinExistence type="predicted"/>
<gene>
    <name evidence="2" type="ORF">G9U52_31700</name>
</gene>
<comment type="caution">
    <text evidence="2">The sequence shown here is derived from an EMBL/GenBank/DDBJ whole genome shotgun (WGS) entry which is preliminary data.</text>
</comment>
<accession>A0ABX0JK46</accession>
<evidence type="ECO:0000313" key="2">
    <source>
        <dbReference type="EMBL" id="NHN34361.1"/>
    </source>
</evidence>
<evidence type="ECO:0000256" key="1">
    <source>
        <dbReference type="SAM" id="Coils"/>
    </source>
</evidence>
<reference evidence="2" key="1">
    <citation type="submission" date="2020-03" db="EMBL/GenBank/DDBJ databases">
        <title>Draft sequencing of Paenibacilllus sp. S3N08.</title>
        <authorList>
            <person name="Kim D.-U."/>
        </authorList>
    </citation>
    <scope>NUCLEOTIDE SEQUENCE</scope>
    <source>
        <strain evidence="2">S3N08</strain>
    </source>
</reference>
<sequence length="394" mass="44751">MLNVIINYHPIGQHTYFKVNGECLKANNKLAKYNKEPMDRWVGELVPLLIREWNEHVIDIAFFGSPTHYRMLADAVNETGNHYPEIIIKLIHGPFDPMLERRDELANAASAMFHLLQQEEFVREEGIGTELTDILKAVAKSKTPESLLKPWDSGCRQAMAAMDEELEAVIKKRADLLSRHEPPGLTVELKANQADIQEKLERFESIKREWENEQQNLHAKLDCITINANFPAETIQVCMTASFYDLYLDIERFVALDAKPAILLLFEALESFGGERRVGKGGNTQIWINGAFSGNGSAMDMLKGTDGSQWKQDVSSALKHAINSVNIGLRKTEEYIAINEELFQQERVQEQRRKSNEAEQSHAALNLRLERLKARQHALQHAKAIIQTKLEALG</sequence>
<dbReference type="EMBL" id="JAAOIW010000018">
    <property type="protein sequence ID" value="NHN34361.1"/>
    <property type="molecule type" value="Genomic_DNA"/>
</dbReference>
<organism evidence="2 3">
    <name type="scientific">Paenibacillus agricola</name>
    <dbReference type="NCBI Taxonomy" id="2716264"/>
    <lineage>
        <taxon>Bacteria</taxon>
        <taxon>Bacillati</taxon>
        <taxon>Bacillota</taxon>
        <taxon>Bacilli</taxon>
        <taxon>Bacillales</taxon>
        <taxon>Paenibacillaceae</taxon>
        <taxon>Paenibacillus</taxon>
    </lineage>
</organism>
<name>A0ABX0JK46_9BACL</name>
<keyword evidence="1" id="KW-0175">Coiled coil</keyword>
<protein>
    <submittedName>
        <fullName evidence="2">Uncharacterized protein</fullName>
    </submittedName>
</protein>